<feature type="compositionally biased region" description="Low complexity" evidence="1">
    <location>
        <begin position="68"/>
        <end position="83"/>
    </location>
</feature>
<organism evidence="2">
    <name type="scientific">Mustela putorius furo</name>
    <name type="common">European domestic ferret</name>
    <name type="synonym">Mustela furo</name>
    <dbReference type="NCBI Taxonomy" id="9669"/>
    <lineage>
        <taxon>Eukaryota</taxon>
        <taxon>Metazoa</taxon>
        <taxon>Chordata</taxon>
        <taxon>Craniata</taxon>
        <taxon>Vertebrata</taxon>
        <taxon>Euteleostomi</taxon>
        <taxon>Mammalia</taxon>
        <taxon>Eutheria</taxon>
        <taxon>Laurasiatheria</taxon>
        <taxon>Carnivora</taxon>
        <taxon>Caniformia</taxon>
        <taxon>Musteloidea</taxon>
        <taxon>Mustelidae</taxon>
        <taxon>Mustelinae</taxon>
        <taxon>Mustela</taxon>
    </lineage>
</organism>
<dbReference type="Ensembl" id="ENSMPUT00000002526.1">
    <property type="protein sequence ID" value="ENSMPUP00000002474.1"/>
    <property type="gene ID" value="ENSMPUG00000002503.1"/>
</dbReference>
<evidence type="ECO:0000256" key="1">
    <source>
        <dbReference type="SAM" id="MobiDB-lite"/>
    </source>
</evidence>
<dbReference type="InParanoid" id="M3XTS4"/>
<evidence type="ECO:0000313" key="2">
    <source>
        <dbReference type="Ensembl" id="ENSMPUP00000002474.1"/>
    </source>
</evidence>
<accession>M3XTS4</accession>
<dbReference type="EMBL" id="AEYP01086407">
    <property type="status" value="NOT_ANNOTATED_CDS"/>
    <property type="molecule type" value="Genomic_DNA"/>
</dbReference>
<proteinExistence type="predicted"/>
<dbReference type="AlphaFoldDB" id="M3XTS4"/>
<name>M3XTS4_MUSPF</name>
<feature type="compositionally biased region" description="Basic and acidic residues" evidence="1">
    <location>
        <begin position="177"/>
        <end position="187"/>
    </location>
</feature>
<sequence>SGGALRGAPATGEEGGPQKSSGRLWVPRLEPVSSLAPLQHPPPPNHRCPRPSRAHTPGHPPRGRWGRTRVGGVWGSSRVTGVRQTRQHTVRSVTTRQGLMTRGGGEPHGLISESSQPGGSKVPERRLVGPESGKTRRPPARGGEHLCAGGARTERDRGATCYEAAVGRRKMGPHRAVGTDRHQKSER</sequence>
<dbReference type="HOGENOM" id="CLU_1450860_0_0_1"/>
<reference evidence="2" key="1">
    <citation type="submission" date="2024-06" db="UniProtKB">
        <authorList>
            <consortium name="Ensembl"/>
        </authorList>
    </citation>
    <scope>IDENTIFICATION</scope>
</reference>
<feature type="region of interest" description="Disordered" evidence="1">
    <location>
        <begin position="1"/>
        <end position="187"/>
    </location>
</feature>
<protein>
    <submittedName>
        <fullName evidence="2">Uncharacterized protein</fullName>
    </submittedName>
</protein>